<feature type="region of interest" description="Disordered" evidence="6">
    <location>
        <begin position="482"/>
        <end position="592"/>
    </location>
</feature>
<dbReference type="Gene3D" id="1.10.287.110">
    <property type="entry name" value="DnaJ domain"/>
    <property type="match status" value="1"/>
</dbReference>
<dbReference type="InterPro" id="IPR013087">
    <property type="entry name" value="Znf_C2H2_type"/>
</dbReference>
<feature type="region of interest" description="Disordered" evidence="6">
    <location>
        <begin position="366"/>
        <end position="462"/>
    </location>
</feature>
<keyword evidence="10" id="KW-1185">Reference proteome</keyword>
<dbReference type="CDD" id="cd06257">
    <property type="entry name" value="DnaJ"/>
    <property type="match status" value="1"/>
</dbReference>
<feature type="compositionally biased region" description="Acidic residues" evidence="6">
    <location>
        <begin position="432"/>
        <end position="441"/>
    </location>
</feature>
<feature type="domain" description="C2H2-type" evidence="8">
    <location>
        <begin position="590"/>
        <end position="619"/>
    </location>
</feature>
<protein>
    <submittedName>
        <fullName evidence="9">Uncharacterized protein</fullName>
    </submittedName>
</protein>
<feature type="compositionally biased region" description="Acidic residues" evidence="6">
    <location>
        <begin position="410"/>
        <end position="423"/>
    </location>
</feature>
<dbReference type="EMBL" id="JBDFQZ010000013">
    <property type="protein sequence ID" value="KAK9669126.1"/>
    <property type="molecule type" value="Genomic_DNA"/>
</dbReference>
<dbReference type="SMART" id="SM00271">
    <property type="entry name" value="DnaJ"/>
    <property type="match status" value="1"/>
</dbReference>
<evidence type="ECO:0000256" key="4">
    <source>
        <dbReference type="PROSITE-ProRule" id="PRU00042"/>
    </source>
</evidence>
<dbReference type="SMART" id="SM00355">
    <property type="entry name" value="ZnF_C2H2"/>
    <property type="match status" value="2"/>
</dbReference>
<organism evidence="9 10">
    <name type="scientific">Saponaria officinalis</name>
    <name type="common">Common soapwort</name>
    <name type="synonym">Lychnis saponaria</name>
    <dbReference type="NCBI Taxonomy" id="3572"/>
    <lineage>
        <taxon>Eukaryota</taxon>
        <taxon>Viridiplantae</taxon>
        <taxon>Streptophyta</taxon>
        <taxon>Embryophyta</taxon>
        <taxon>Tracheophyta</taxon>
        <taxon>Spermatophyta</taxon>
        <taxon>Magnoliopsida</taxon>
        <taxon>eudicotyledons</taxon>
        <taxon>Gunneridae</taxon>
        <taxon>Pentapetalae</taxon>
        <taxon>Caryophyllales</taxon>
        <taxon>Caryophyllaceae</taxon>
        <taxon>Caryophylleae</taxon>
        <taxon>Saponaria</taxon>
    </lineage>
</organism>
<feature type="compositionally biased region" description="Basic residues" evidence="6">
    <location>
        <begin position="501"/>
        <end position="515"/>
    </location>
</feature>
<dbReference type="InterPro" id="IPR054076">
    <property type="entry name" value="ZUO1-like_ZHD"/>
</dbReference>
<dbReference type="InterPro" id="IPR036869">
    <property type="entry name" value="J_dom_sf"/>
</dbReference>
<evidence type="ECO:0000313" key="9">
    <source>
        <dbReference type="EMBL" id="KAK9669126.1"/>
    </source>
</evidence>
<dbReference type="PROSITE" id="PS00636">
    <property type="entry name" value="DNAJ_1"/>
    <property type="match status" value="1"/>
</dbReference>
<evidence type="ECO:0000313" key="10">
    <source>
        <dbReference type="Proteomes" id="UP001443914"/>
    </source>
</evidence>
<dbReference type="InterPro" id="IPR036236">
    <property type="entry name" value="Znf_C2H2_sf"/>
</dbReference>
<feature type="domain" description="C2H2-type" evidence="8">
    <location>
        <begin position="327"/>
        <end position="356"/>
    </location>
</feature>
<dbReference type="GO" id="GO:0003676">
    <property type="term" value="F:nucleic acid binding"/>
    <property type="evidence" value="ECO:0007669"/>
    <property type="project" value="InterPro"/>
</dbReference>
<dbReference type="PRINTS" id="PR00625">
    <property type="entry name" value="JDOMAIN"/>
</dbReference>
<dbReference type="SUPFAM" id="SSF46565">
    <property type="entry name" value="Chaperone J-domain"/>
    <property type="match status" value="1"/>
</dbReference>
<evidence type="ECO:0000259" key="7">
    <source>
        <dbReference type="PROSITE" id="PS50076"/>
    </source>
</evidence>
<evidence type="ECO:0000259" key="8">
    <source>
        <dbReference type="PROSITE" id="PS50157"/>
    </source>
</evidence>
<dbReference type="InterPro" id="IPR022755">
    <property type="entry name" value="Znf_C2H2_jaz"/>
</dbReference>
<name>A0AAW1H026_SAPOF</name>
<keyword evidence="1" id="KW-0479">Metal-binding</keyword>
<dbReference type="SUPFAM" id="SSF57667">
    <property type="entry name" value="beta-beta-alpha zinc fingers"/>
    <property type="match status" value="1"/>
</dbReference>
<dbReference type="GO" id="GO:0008270">
    <property type="term" value="F:zinc ion binding"/>
    <property type="evidence" value="ECO:0007669"/>
    <property type="project" value="UniProtKB-KW"/>
</dbReference>
<feature type="compositionally biased region" description="Polar residues" evidence="6">
    <location>
        <begin position="525"/>
        <end position="538"/>
    </location>
</feature>
<dbReference type="Pfam" id="PF12171">
    <property type="entry name" value="zf-C2H2_jaz"/>
    <property type="match status" value="1"/>
</dbReference>
<dbReference type="Proteomes" id="UP001443914">
    <property type="component" value="Unassembled WGS sequence"/>
</dbReference>
<dbReference type="SMART" id="SM00451">
    <property type="entry name" value="ZnF_U1"/>
    <property type="match status" value="1"/>
</dbReference>
<sequence>MTTTKSPKFETHIFPKPSTITTMSCSTTEKRCYYEVLGLPQSCNPDEIRSAYRKLALQRHPDKLIQSGLSSSEATSSFQELVRAYEVLSDPKERSWYDSHRSQILYSPISQNNSSNGGGGGDDVVPDLFSYFSASCYTDYKDEEKGFYRVYGDVFERVYRNEVNYCRKLGLGLGLVKEAPLMGDLGSDYGQVSAFYGYWLGFTTVMDFGWVDKWDAMAGENRRARRVMEEENKKVRKKARREFNDTVRGLAEFVKKRDKRVIDMSVLREKEREKKRVEEARKKKEREREKLEKARAFQEPDWTRVDEELIVDDDEENVDEDEEKRELYCAACGKKFKSDKQWMNHEKSKKHRERVAELRRVFEKEDCRFEGGDDTDNANDDDNDNDDEGDNVGELRVEEDVGVDDGFVSAEDDDDDDKDEDELSEKFKECVEVDEEKDEDGVGNVEESSKTGQPVVGSDGEDASILEAMNFGRRRGKHVTFMDQTVEKDEDEVEAMEYNNKKGKKKSRRANKKDKGKAFDGLNESGENSKTSGGSNVASDGDDDDGNHDRQARPKGGKKGSDRKSKRDVESKPKSSTSRGRKQKDKDADPVCEKCGEEFDSRNKLYKHLSDTGHASLKSR</sequence>
<gene>
    <name evidence="9" type="ORF">RND81_13G111100</name>
</gene>
<evidence type="ECO:0000256" key="3">
    <source>
        <dbReference type="ARBA" id="ARBA00022833"/>
    </source>
</evidence>
<evidence type="ECO:0000256" key="2">
    <source>
        <dbReference type="ARBA" id="ARBA00022771"/>
    </source>
</evidence>
<reference evidence="9" key="1">
    <citation type="submission" date="2024-03" db="EMBL/GenBank/DDBJ databases">
        <title>WGS assembly of Saponaria officinalis var. Norfolk2.</title>
        <authorList>
            <person name="Jenkins J."/>
            <person name="Shu S."/>
            <person name="Grimwood J."/>
            <person name="Barry K."/>
            <person name="Goodstein D."/>
            <person name="Schmutz J."/>
            <person name="Leebens-Mack J."/>
            <person name="Osbourn A."/>
        </authorList>
    </citation>
    <scope>NUCLEOTIDE SEQUENCE [LARGE SCALE GENOMIC DNA]</scope>
    <source>
        <strain evidence="9">JIC</strain>
    </source>
</reference>
<dbReference type="InterPro" id="IPR001623">
    <property type="entry name" value="DnaJ_domain"/>
</dbReference>
<comment type="caution">
    <text evidence="9">The sequence shown here is derived from an EMBL/GenBank/DDBJ whole genome shotgun (WGS) entry which is preliminary data.</text>
</comment>
<proteinExistence type="predicted"/>
<dbReference type="Gene3D" id="3.30.160.60">
    <property type="entry name" value="Classic Zinc Finger"/>
    <property type="match status" value="1"/>
</dbReference>
<dbReference type="PANTHER" id="PTHR45495:SF1">
    <property type="entry name" value="DNAJ PROTEIN JJJ1 HOMOLOG"/>
    <property type="match status" value="1"/>
</dbReference>
<dbReference type="InterPro" id="IPR003604">
    <property type="entry name" value="Matrin/U1-like-C_Znf_C2H2"/>
</dbReference>
<dbReference type="InterPro" id="IPR044648">
    <property type="entry name" value="JJJ1_plant"/>
</dbReference>
<keyword evidence="3" id="KW-0862">Zinc</keyword>
<evidence type="ECO:0000256" key="1">
    <source>
        <dbReference type="ARBA" id="ARBA00022723"/>
    </source>
</evidence>
<feature type="domain" description="J" evidence="7">
    <location>
        <begin position="32"/>
        <end position="101"/>
    </location>
</feature>
<dbReference type="Pfam" id="PF00226">
    <property type="entry name" value="DnaJ"/>
    <property type="match status" value="1"/>
</dbReference>
<dbReference type="AlphaFoldDB" id="A0AAW1H026"/>
<evidence type="ECO:0000256" key="6">
    <source>
        <dbReference type="SAM" id="MobiDB-lite"/>
    </source>
</evidence>
<feature type="compositionally biased region" description="Acidic residues" evidence="6">
    <location>
        <begin position="372"/>
        <end position="391"/>
    </location>
</feature>
<dbReference type="PROSITE" id="PS50157">
    <property type="entry name" value="ZINC_FINGER_C2H2_2"/>
    <property type="match status" value="2"/>
</dbReference>
<accession>A0AAW1H026</accession>
<keyword evidence="2 4" id="KW-0863">Zinc-finger</keyword>
<dbReference type="PROSITE" id="PS00028">
    <property type="entry name" value="ZINC_FINGER_C2H2_1"/>
    <property type="match status" value="2"/>
</dbReference>
<feature type="coiled-coil region" evidence="5">
    <location>
        <begin position="267"/>
        <end position="297"/>
    </location>
</feature>
<evidence type="ECO:0000256" key="5">
    <source>
        <dbReference type="SAM" id="Coils"/>
    </source>
</evidence>
<dbReference type="PANTHER" id="PTHR45495">
    <property type="entry name" value="DNAJ PROTEIN JJJ1 HOMOLOG"/>
    <property type="match status" value="1"/>
</dbReference>
<keyword evidence="5" id="KW-0175">Coiled coil</keyword>
<dbReference type="Pfam" id="PF21884">
    <property type="entry name" value="ZUO1-like_ZHD"/>
    <property type="match status" value="1"/>
</dbReference>
<dbReference type="InterPro" id="IPR018253">
    <property type="entry name" value="DnaJ_domain_CS"/>
</dbReference>
<feature type="compositionally biased region" description="Basic and acidic residues" evidence="6">
    <location>
        <begin position="559"/>
        <end position="573"/>
    </location>
</feature>
<dbReference type="PROSITE" id="PS50076">
    <property type="entry name" value="DNAJ_2"/>
    <property type="match status" value="1"/>
</dbReference>